<dbReference type="EnsemblProtists" id="EOD20515">
    <property type="protein sequence ID" value="EOD20515"/>
    <property type="gene ID" value="EMIHUDRAFT_450958"/>
</dbReference>
<keyword evidence="3" id="KW-1185">Reference proteome</keyword>
<dbReference type="RefSeq" id="XP_005772944.1">
    <property type="nucleotide sequence ID" value="XM_005772887.1"/>
</dbReference>
<name>A0A0D3JAI0_EMIH1</name>
<evidence type="ECO:0000256" key="1">
    <source>
        <dbReference type="SAM" id="MobiDB-lite"/>
    </source>
</evidence>
<feature type="region of interest" description="Disordered" evidence="1">
    <location>
        <begin position="84"/>
        <end position="136"/>
    </location>
</feature>
<sequence>MHRLGGGRGGALGGGGGVEAEAALLLLGGGRRWGSWWRRRQRRWRQRRRRQRRRRQRRWRQRRWRCERRRAAAAAELVRGGREVAGGGEVAGPGEGGASGGRAPAARRARAAGSLCGGADGDRRRRGRWGRRGGRGRGRGIACRYPRVARSAYGRKLECFGRPRVRAVRRGATSRARFASSSPPCAQRRHVWQFQQRGGDVLLVVGAAVGQEGPVSTRRFVQDFCHGRGCDRGQRVQLRSGRALLHHLHVFSLRRQGGEDAAAGPGRAGRRLVRG</sequence>
<protein>
    <submittedName>
        <fullName evidence="2">Uncharacterized protein</fullName>
    </submittedName>
</protein>
<reference evidence="2" key="2">
    <citation type="submission" date="2024-10" db="UniProtKB">
        <authorList>
            <consortium name="EnsemblProtists"/>
        </authorList>
    </citation>
    <scope>IDENTIFICATION</scope>
</reference>
<proteinExistence type="predicted"/>
<dbReference type="HOGENOM" id="CLU_1013485_0_0_1"/>
<dbReference type="PaxDb" id="2903-EOD20515"/>
<dbReference type="GeneID" id="17266062"/>
<dbReference type="Proteomes" id="UP000013827">
    <property type="component" value="Unassembled WGS sequence"/>
</dbReference>
<evidence type="ECO:0000313" key="3">
    <source>
        <dbReference type="Proteomes" id="UP000013827"/>
    </source>
</evidence>
<feature type="compositionally biased region" description="Gly residues" evidence="1">
    <location>
        <begin position="84"/>
        <end position="100"/>
    </location>
</feature>
<evidence type="ECO:0000313" key="2">
    <source>
        <dbReference type="EnsemblProtists" id="EOD20515"/>
    </source>
</evidence>
<feature type="compositionally biased region" description="Basic residues" evidence="1">
    <location>
        <begin position="124"/>
        <end position="136"/>
    </location>
</feature>
<accession>A0A0D3JAI0</accession>
<organism evidence="2 3">
    <name type="scientific">Emiliania huxleyi (strain CCMP1516)</name>
    <dbReference type="NCBI Taxonomy" id="280463"/>
    <lineage>
        <taxon>Eukaryota</taxon>
        <taxon>Haptista</taxon>
        <taxon>Haptophyta</taxon>
        <taxon>Prymnesiophyceae</taxon>
        <taxon>Isochrysidales</taxon>
        <taxon>Noelaerhabdaceae</taxon>
        <taxon>Emiliania</taxon>
    </lineage>
</organism>
<dbReference type="AlphaFoldDB" id="A0A0D3JAI0"/>
<dbReference type="KEGG" id="ehx:EMIHUDRAFT_450958"/>
<reference evidence="3" key="1">
    <citation type="journal article" date="2013" name="Nature">
        <title>Pan genome of the phytoplankton Emiliania underpins its global distribution.</title>
        <authorList>
            <person name="Read B.A."/>
            <person name="Kegel J."/>
            <person name="Klute M.J."/>
            <person name="Kuo A."/>
            <person name="Lefebvre S.C."/>
            <person name="Maumus F."/>
            <person name="Mayer C."/>
            <person name="Miller J."/>
            <person name="Monier A."/>
            <person name="Salamov A."/>
            <person name="Young J."/>
            <person name="Aguilar M."/>
            <person name="Claverie J.M."/>
            <person name="Frickenhaus S."/>
            <person name="Gonzalez K."/>
            <person name="Herman E.K."/>
            <person name="Lin Y.C."/>
            <person name="Napier J."/>
            <person name="Ogata H."/>
            <person name="Sarno A.F."/>
            <person name="Shmutz J."/>
            <person name="Schroeder D."/>
            <person name="de Vargas C."/>
            <person name="Verret F."/>
            <person name="von Dassow P."/>
            <person name="Valentin K."/>
            <person name="Van de Peer Y."/>
            <person name="Wheeler G."/>
            <person name="Dacks J.B."/>
            <person name="Delwiche C.F."/>
            <person name="Dyhrman S.T."/>
            <person name="Glockner G."/>
            <person name="John U."/>
            <person name="Richards T."/>
            <person name="Worden A.Z."/>
            <person name="Zhang X."/>
            <person name="Grigoriev I.V."/>
            <person name="Allen A.E."/>
            <person name="Bidle K."/>
            <person name="Borodovsky M."/>
            <person name="Bowler C."/>
            <person name="Brownlee C."/>
            <person name="Cock J.M."/>
            <person name="Elias M."/>
            <person name="Gladyshev V.N."/>
            <person name="Groth M."/>
            <person name="Guda C."/>
            <person name="Hadaegh A."/>
            <person name="Iglesias-Rodriguez M.D."/>
            <person name="Jenkins J."/>
            <person name="Jones B.M."/>
            <person name="Lawson T."/>
            <person name="Leese F."/>
            <person name="Lindquist E."/>
            <person name="Lobanov A."/>
            <person name="Lomsadze A."/>
            <person name="Malik S.B."/>
            <person name="Marsh M.E."/>
            <person name="Mackinder L."/>
            <person name="Mock T."/>
            <person name="Mueller-Roeber B."/>
            <person name="Pagarete A."/>
            <person name="Parker M."/>
            <person name="Probert I."/>
            <person name="Quesneville H."/>
            <person name="Raines C."/>
            <person name="Rensing S.A."/>
            <person name="Riano-Pachon D.M."/>
            <person name="Richier S."/>
            <person name="Rokitta S."/>
            <person name="Shiraiwa Y."/>
            <person name="Soanes D.M."/>
            <person name="van der Giezen M."/>
            <person name="Wahlund T.M."/>
            <person name="Williams B."/>
            <person name="Wilson W."/>
            <person name="Wolfe G."/>
            <person name="Wurch L.L."/>
        </authorList>
    </citation>
    <scope>NUCLEOTIDE SEQUENCE</scope>
</reference>